<dbReference type="RefSeq" id="WP_097442570.1">
    <property type="nucleotide sequence ID" value="NZ_NBWU01000004.1"/>
</dbReference>
<name>A0A2A4G7C5_9FLAO</name>
<keyword evidence="2" id="KW-0808">Transferase</keyword>
<proteinExistence type="predicted"/>
<keyword evidence="3" id="KW-1185">Reference proteome</keyword>
<dbReference type="Pfam" id="PF13439">
    <property type="entry name" value="Glyco_transf_4"/>
    <property type="match status" value="1"/>
</dbReference>
<evidence type="ECO:0000313" key="2">
    <source>
        <dbReference type="EMBL" id="PCE63854.1"/>
    </source>
</evidence>
<comment type="caution">
    <text evidence="2">The sequence shown here is derived from an EMBL/GenBank/DDBJ whole genome shotgun (WGS) entry which is preliminary data.</text>
</comment>
<dbReference type="GO" id="GO:0016757">
    <property type="term" value="F:glycosyltransferase activity"/>
    <property type="evidence" value="ECO:0007669"/>
    <property type="project" value="UniProtKB-ARBA"/>
</dbReference>
<dbReference type="EMBL" id="NBWU01000004">
    <property type="protein sequence ID" value="PCE63854.1"/>
    <property type="molecule type" value="Genomic_DNA"/>
</dbReference>
<feature type="domain" description="Glycosyltransferase subfamily 4-like N-terminal" evidence="1">
    <location>
        <begin position="91"/>
        <end position="233"/>
    </location>
</feature>
<dbReference type="InterPro" id="IPR028098">
    <property type="entry name" value="Glyco_trans_4-like_N"/>
</dbReference>
<evidence type="ECO:0000259" key="1">
    <source>
        <dbReference type="Pfam" id="PF13439"/>
    </source>
</evidence>
<reference evidence="2 3" key="1">
    <citation type="submission" date="2017-04" db="EMBL/GenBank/DDBJ databases">
        <title>A new member of the family Flavobacteriaceae isolated from ascidians.</title>
        <authorList>
            <person name="Chen L."/>
        </authorList>
    </citation>
    <scope>NUCLEOTIDE SEQUENCE [LARGE SCALE GENOMIC DNA]</scope>
    <source>
        <strain evidence="2 3">HQA918</strain>
    </source>
</reference>
<accession>A0A2A4G7C5</accession>
<protein>
    <submittedName>
        <fullName evidence="2">Glycosyl transferase family 1</fullName>
    </submittedName>
</protein>
<evidence type="ECO:0000313" key="3">
    <source>
        <dbReference type="Proteomes" id="UP000219559"/>
    </source>
</evidence>
<dbReference type="AlphaFoldDB" id="A0A2A4G7C5"/>
<gene>
    <name evidence="2" type="ORF">B7P33_11330</name>
</gene>
<sequence>MKRVLIVTYYWPPAGGPGVQRWLKFVKYLPEFEIEPIVYIPENPHYPIQDASLVDEIPDTITIVKAPIWEPYGLAGIFSKKKTQRISSGIITDKEPGFLERMMLAIRGNLFIPDARKFWVSPSIKHIGKLLDKEKIDTVITTGPPHSLHLIGLGLKKQHNIRWIADFRDPWTQIGYHKKLRLSTWAKRKHLKLEKLVLQQADQLIATSKTTSRDLEKIGDTQVLTITNGYDHAHNPDVPKDTTFSLAHIGSLLSGRNPRVLWQALQELCADNENFSKDLRLNFSGVVGEEIKEDLRKCGLFDKAEFLGYISHDEAVQMQHRSQVLLLLEIDSPETMGIIPGKLFEYWVSKRPILGIGPAGWEVAEMIHTTQSGSVFTPKDKDRIKNVLLSWYSAFTSETGLHTNAVGIAAYARRELTKQLANLLHGDRT</sequence>
<dbReference type="Gene3D" id="3.40.50.2000">
    <property type="entry name" value="Glycogen Phosphorylase B"/>
    <property type="match status" value="2"/>
</dbReference>
<dbReference type="OrthoDB" id="9794575at2"/>
<dbReference type="SUPFAM" id="SSF53756">
    <property type="entry name" value="UDP-Glycosyltransferase/glycogen phosphorylase"/>
    <property type="match status" value="1"/>
</dbReference>
<dbReference type="CDD" id="cd03794">
    <property type="entry name" value="GT4_WbuB-like"/>
    <property type="match status" value="1"/>
</dbReference>
<dbReference type="Proteomes" id="UP000219559">
    <property type="component" value="Unassembled WGS sequence"/>
</dbReference>
<organism evidence="2 3">
    <name type="scientific">Sediminicola luteus</name>
    <dbReference type="NCBI Taxonomy" id="319238"/>
    <lineage>
        <taxon>Bacteria</taxon>
        <taxon>Pseudomonadati</taxon>
        <taxon>Bacteroidota</taxon>
        <taxon>Flavobacteriia</taxon>
        <taxon>Flavobacteriales</taxon>
        <taxon>Flavobacteriaceae</taxon>
        <taxon>Sediminicola</taxon>
    </lineage>
</organism>